<dbReference type="PRINTS" id="PR00344">
    <property type="entry name" value="BCTRLSENSOR"/>
</dbReference>
<keyword evidence="8" id="KW-1133">Transmembrane helix</keyword>
<dbReference type="GO" id="GO:0005524">
    <property type="term" value="F:ATP binding"/>
    <property type="evidence" value="ECO:0007669"/>
    <property type="project" value="UniProtKB-KW"/>
</dbReference>
<dbReference type="InterPro" id="IPR004358">
    <property type="entry name" value="Sig_transdc_His_kin-like_C"/>
</dbReference>
<evidence type="ECO:0000313" key="13">
    <source>
        <dbReference type="Proteomes" id="UP001227101"/>
    </source>
</evidence>
<keyword evidence="7" id="KW-0418">Kinase</keyword>
<evidence type="ECO:0000256" key="9">
    <source>
        <dbReference type="ARBA" id="ARBA00023012"/>
    </source>
</evidence>
<dbReference type="EC" id="2.7.13.3" evidence="3"/>
<reference evidence="12 13" key="1">
    <citation type="submission" date="2023-06" db="EMBL/GenBank/DDBJ databases">
        <authorList>
            <person name="Oyuntsetseg B."/>
            <person name="Kim S.B."/>
        </authorList>
    </citation>
    <scope>NUCLEOTIDE SEQUENCE [LARGE SCALE GENOMIC DNA]</scope>
    <source>
        <strain evidence="12 13">2-2</strain>
    </source>
</reference>
<keyword evidence="12" id="KW-0547">Nucleotide-binding</keyword>
<dbReference type="InterPro" id="IPR003594">
    <property type="entry name" value="HATPase_dom"/>
</dbReference>
<keyword evidence="12" id="KW-0067">ATP-binding</keyword>
<keyword evidence="4" id="KW-0597">Phosphoprotein</keyword>
<keyword evidence="5" id="KW-0808">Transferase</keyword>
<evidence type="ECO:0000256" key="4">
    <source>
        <dbReference type="ARBA" id="ARBA00022553"/>
    </source>
</evidence>
<organism evidence="12 13">
    <name type="scientific">Amycolatopsis nalaikhensis</name>
    <dbReference type="NCBI Taxonomy" id="715472"/>
    <lineage>
        <taxon>Bacteria</taxon>
        <taxon>Bacillati</taxon>
        <taxon>Actinomycetota</taxon>
        <taxon>Actinomycetes</taxon>
        <taxon>Pseudonocardiales</taxon>
        <taxon>Pseudonocardiaceae</taxon>
        <taxon>Amycolatopsis</taxon>
    </lineage>
</organism>
<proteinExistence type="predicted"/>
<evidence type="ECO:0000256" key="10">
    <source>
        <dbReference type="ARBA" id="ARBA00023136"/>
    </source>
</evidence>
<dbReference type="PANTHER" id="PTHR45436">
    <property type="entry name" value="SENSOR HISTIDINE KINASE YKOH"/>
    <property type="match status" value="1"/>
</dbReference>
<dbReference type="InterPro" id="IPR050428">
    <property type="entry name" value="TCS_sensor_his_kinase"/>
</dbReference>
<evidence type="ECO:0000256" key="6">
    <source>
        <dbReference type="ARBA" id="ARBA00022692"/>
    </source>
</evidence>
<sequence>MATSERGVTHRQPVDLAHVATGILRSRRDQAAEKGIDIAEHLTPAVTTGDPRLIESLIADLVDNAIRHNHPAGRVVVTTEVSRLGAAITVTNSGPDIPEDQLHRLFQPFQRLSADRNDHHSGHGLGLAIVNAVAEAHHATLTTIARPQGGLTVTVHFVPLPERASPQDAPGVMR</sequence>
<dbReference type="Pfam" id="PF02518">
    <property type="entry name" value="HATPase_c"/>
    <property type="match status" value="1"/>
</dbReference>
<evidence type="ECO:0000256" key="8">
    <source>
        <dbReference type="ARBA" id="ARBA00022989"/>
    </source>
</evidence>
<dbReference type="PANTHER" id="PTHR45436:SF5">
    <property type="entry name" value="SENSOR HISTIDINE KINASE TRCS"/>
    <property type="match status" value="1"/>
</dbReference>
<keyword evidence="10" id="KW-0472">Membrane</keyword>
<evidence type="ECO:0000259" key="11">
    <source>
        <dbReference type="PROSITE" id="PS50109"/>
    </source>
</evidence>
<dbReference type="SUPFAM" id="SSF55874">
    <property type="entry name" value="ATPase domain of HSP90 chaperone/DNA topoisomerase II/histidine kinase"/>
    <property type="match status" value="1"/>
</dbReference>
<dbReference type="InterPro" id="IPR005467">
    <property type="entry name" value="His_kinase_dom"/>
</dbReference>
<dbReference type="InterPro" id="IPR036890">
    <property type="entry name" value="HATPase_C_sf"/>
</dbReference>
<keyword evidence="13" id="KW-1185">Reference proteome</keyword>
<comment type="catalytic activity">
    <reaction evidence="1">
        <text>ATP + protein L-histidine = ADP + protein N-phospho-L-histidine.</text>
        <dbReference type="EC" id="2.7.13.3"/>
    </reaction>
</comment>
<evidence type="ECO:0000256" key="3">
    <source>
        <dbReference type="ARBA" id="ARBA00012438"/>
    </source>
</evidence>
<dbReference type="Gene3D" id="3.30.565.10">
    <property type="entry name" value="Histidine kinase-like ATPase, C-terminal domain"/>
    <property type="match status" value="1"/>
</dbReference>
<evidence type="ECO:0000256" key="5">
    <source>
        <dbReference type="ARBA" id="ARBA00022679"/>
    </source>
</evidence>
<comment type="subcellular location">
    <subcellularLocation>
        <location evidence="2">Membrane</location>
    </subcellularLocation>
</comment>
<dbReference type="Proteomes" id="UP001227101">
    <property type="component" value="Chromosome"/>
</dbReference>
<dbReference type="EMBL" id="CP127173">
    <property type="protein sequence ID" value="WIV57831.1"/>
    <property type="molecule type" value="Genomic_DNA"/>
</dbReference>
<name>A0ABY8XQC9_9PSEU</name>
<evidence type="ECO:0000256" key="1">
    <source>
        <dbReference type="ARBA" id="ARBA00000085"/>
    </source>
</evidence>
<accession>A0ABY8XQC9</accession>
<keyword evidence="9" id="KW-0902">Two-component regulatory system</keyword>
<dbReference type="PROSITE" id="PS50109">
    <property type="entry name" value="HIS_KIN"/>
    <property type="match status" value="1"/>
</dbReference>
<gene>
    <name evidence="12" type="ORF">QP939_03865</name>
</gene>
<dbReference type="SMART" id="SM00387">
    <property type="entry name" value="HATPase_c"/>
    <property type="match status" value="1"/>
</dbReference>
<evidence type="ECO:0000313" key="12">
    <source>
        <dbReference type="EMBL" id="WIV57831.1"/>
    </source>
</evidence>
<evidence type="ECO:0000256" key="7">
    <source>
        <dbReference type="ARBA" id="ARBA00022777"/>
    </source>
</evidence>
<evidence type="ECO:0000256" key="2">
    <source>
        <dbReference type="ARBA" id="ARBA00004370"/>
    </source>
</evidence>
<protein>
    <recommendedName>
        <fullName evidence="3">histidine kinase</fullName>
        <ecNumber evidence="3">2.7.13.3</ecNumber>
    </recommendedName>
</protein>
<dbReference type="RefSeq" id="WP_285455132.1">
    <property type="nucleotide sequence ID" value="NZ_CP127173.1"/>
</dbReference>
<feature type="domain" description="Histidine kinase" evidence="11">
    <location>
        <begin position="1"/>
        <end position="161"/>
    </location>
</feature>
<keyword evidence="6" id="KW-0812">Transmembrane</keyword>